<organism evidence="2 3">
    <name type="scientific">Candida maltosa (strain Xu316)</name>
    <name type="common">Yeast</name>
    <dbReference type="NCBI Taxonomy" id="1245528"/>
    <lineage>
        <taxon>Eukaryota</taxon>
        <taxon>Fungi</taxon>
        <taxon>Dikarya</taxon>
        <taxon>Ascomycota</taxon>
        <taxon>Saccharomycotina</taxon>
        <taxon>Pichiomycetes</taxon>
        <taxon>Debaryomycetaceae</taxon>
        <taxon>Candida/Lodderomyces clade</taxon>
        <taxon>Candida</taxon>
    </lineage>
</organism>
<feature type="compositionally biased region" description="Basic and acidic residues" evidence="1">
    <location>
        <begin position="176"/>
        <end position="202"/>
    </location>
</feature>
<feature type="region of interest" description="Disordered" evidence="1">
    <location>
        <begin position="19"/>
        <end position="202"/>
    </location>
</feature>
<reference evidence="2 3" key="1">
    <citation type="submission" date="2013-02" db="EMBL/GenBank/DDBJ databases">
        <title>Genome sequence of Candida maltosa Xu316, a potential industrial strain for xylitol and ethanol production.</title>
        <authorList>
            <person name="Yu J."/>
            <person name="Wang Q."/>
            <person name="Geng X."/>
            <person name="Bao W."/>
            <person name="He P."/>
            <person name="Cai J."/>
        </authorList>
    </citation>
    <scope>NUCLEOTIDE SEQUENCE [LARGE SCALE GENOMIC DNA]</scope>
    <source>
        <strain evidence="3">Xu316</strain>
    </source>
</reference>
<dbReference type="Proteomes" id="UP000011777">
    <property type="component" value="Unassembled WGS sequence"/>
</dbReference>
<dbReference type="OrthoDB" id="4026150at2759"/>
<feature type="compositionally biased region" description="Basic and acidic residues" evidence="1">
    <location>
        <begin position="114"/>
        <end position="149"/>
    </location>
</feature>
<comment type="caution">
    <text evidence="2">The sequence shown here is derived from an EMBL/GenBank/DDBJ whole genome shotgun (WGS) entry which is preliminary data.</text>
</comment>
<dbReference type="HOGENOM" id="CLU_1184880_0_0_1"/>
<keyword evidence="3" id="KW-1185">Reference proteome</keyword>
<protein>
    <submittedName>
        <fullName evidence="2">Uncharacterized protein</fullName>
    </submittedName>
</protein>
<evidence type="ECO:0000313" key="2">
    <source>
        <dbReference type="EMBL" id="EMG48839.1"/>
    </source>
</evidence>
<name>M3K279_CANMX</name>
<feature type="compositionally biased region" description="Basic and acidic residues" evidence="1">
    <location>
        <begin position="65"/>
        <end position="74"/>
    </location>
</feature>
<evidence type="ECO:0000256" key="1">
    <source>
        <dbReference type="SAM" id="MobiDB-lite"/>
    </source>
</evidence>
<feature type="compositionally biased region" description="Basic residues" evidence="1">
    <location>
        <begin position="76"/>
        <end position="89"/>
    </location>
</feature>
<accession>M3K279</accession>
<dbReference type="EMBL" id="AOGT01000949">
    <property type="protein sequence ID" value="EMG48839.1"/>
    <property type="molecule type" value="Genomic_DNA"/>
</dbReference>
<dbReference type="STRING" id="1245528.M3K279"/>
<evidence type="ECO:0000313" key="3">
    <source>
        <dbReference type="Proteomes" id="UP000011777"/>
    </source>
</evidence>
<dbReference type="AlphaFoldDB" id="M3K279"/>
<feature type="non-terminal residue" evidence="2">
    <location>
        <position position="1"/>
    </location>
</feature>
<gene>
    <name evidence="2" type="ORF">G210_0523</name>
</gene>
<feature type="compositionally biased region" description="Basic and acidic residues" evidence="1">
    <location>
        <begin position="19"/>
        <end position="37"/>
    </location>
</feature>
<sequence>MSGLASKWATDETLVQKAYEQDSKVTHKPSGLEESKWSKPIVNKKSDRLASKWADAEEEEEEKEEPPKKVEVPKGPRNHKPPRTPKGPKKNRDDYPTPPSSAESNLNPLAQRLDMLRVDNEIPIRDSNDKKLNDRSKNSQHHNHADKQNHNRQHHNRDHQKQNHNLFNKTTHKKDRRESVEHEQVDIVKLREKEAEEKQRLDKEQEELLKKIDEWKSQDIDWADF</sequence>
<proteinExistence type="predicted"/>